<name>A0A6L8UVE7_9BACL</name>
<sequence>MYNNILVPIDGSQQSDQALDHAIRLVKHISPSARITVIHVSPLLILNEPPISVPLSETLAEEGRNIVEPASAKLMENRIPFKSMTLTGDPSTTICHQADTDGHDLIVMGSRGVGLMSEILLGSVSHGVIKHANCPVMIIK</sequence>
<evidence type="ECO:0000256" key="1">
    <source>
        <dbReference type="ARBA" id="ARBA00008791"/>
    </source>
</evidence>
<dbReference type="PRINTS" id="PR01438">
    <property type="entry name" value="UNVRSLSTRESS"/>
</dbReference>
<dbReference type="InterPro" id="IPR014729">
    <property type="entry name" value="Rossmann-like_a/b/a_fold"/>
</dbReference>
<evidence type="ECO:0000259" key="2">
    <source>
        <dbReference type="Pfam" id="PF00582"/>
    </source>
</evidence>
<dbReference type="PANTHER" id="PTHR46268:SF15">
    <property type="entry name" value="UNIVERSAL STRESS PROTEIN HP_0031"/>
    <property type="match status" value="1"/>
</dbReference>
<proteinExistence type="inferred from homology"/>
<reference evidence="3 4" key="1">
    <citation type="submission" date="2019-12" db="EMBL/GenBank/DDBJ databases">
        <title>Paenibacillus sp. nov. sp. isolated from soil.</title>
        <authorList>
            <person name="Kim J."/>
            <person name="Jeong S.E."/>
            <person name="Jung H.S."/>
            <person name="Jeon C.O."/>
        </authorList>
    </citation>
    <scope>NUCLEOTIDE SEQUENCE [LARGE SCALE GENOMIC DNA]</scope>
    <source>
        <strain evidence="3 4">5J-6</strain>
    </source>
</reference>
<keyword evidence="4" id="KW-1185">Reference proteome</keyword>
<dbReference type="PANTHER" id="PTHR46268">
    <property type="entry name" value="STRESS RESPONSE PROTEIN NHAX"/>
    <property type="match status" value="1"/>
</dbReference>
<comment type="caution">
    <text evidence="3">The sequence shown here is derived from an EMBL/GenBank/DDBJ whole genome shotgun (WGS) entry which is preliminary data.</text>
</comment>
<evidence type="ECO:0000313" key="3">
    <source>
        <dbReference type="EMBL" id="MZQ82208.1"/>
    </source>
</evidence>
<dbReference type="Pfam" id="PF00582">
    <property type="entry name" value="Usp"/>
    <property type="match status" value="1"/>
</dbReference>
<protein>
    <submittedName>
        <fullName evidence="3">Universal stress protein</fullName>
    </submittedName>
</protein>
<dbReference type="EMBL" id="WTUZ01000010">
    <property type="protein sequence ID" value="MZQ82208.1"/>
    <property type="molecule type" value="Genomic_DNA"/>
</dbReference>
<evidence type="ECO:0000313" key="4">
    <source>
        <dbReference type="Proteomes" id="UP000481087"/>
    </source>
</evidence>
<organism evidence="3 4">
    <name type="scientific">Paenibacillus silvestris</name>
    <dbReference type="NCBI Taxonomy" id="2606219"/>
    <lineage>
        <taxon>Bacteria</taxon>
        <taxon>Bacillati</taxon>
        <taxon>Bacillota</taxon>
        <taxon>Bacilli</taxon>
        <taxon>Bacillales</taxon>
        <taxon>Paenibacillaceae</taxon>
        <taxon>Paenibacillus</taxon>
    </lineage>
</organism>
<dbReference type="SUPFAM" id="SSF52402">
    <property type="entry name" value="Adenine nucleotide alpha hydrolases-like"/>
    <property type="match status" value="1"/>
</dbReference>
<dbReference type="Proteomes" id="UP000481087">
    <property type="component" value="Unassembled WGS sequence"/>
</dbReference>
<dbReference type="RefSeq" id="WP_161406372.1">
    <property type="nucleotide sequence ID" value="NZ_WTUZ01000010.1"/>
</dbReference>
<gene>
    <name evidence="3" type="ORF">GQF01_08645</name>
</gene>
<dbReference type="InterPro" id="IPR006015">
    <property type="entry name" value="Universal_stress_UspA"/>
</dbReference>
<dbReference type="Gene3D" id="3.40.50.620">
    <property type="entry name" value="HUPs"/>
    <property type="match status" value="1"/>
</dbReference>
<comment type="similarity">
    <text evidence="1">Belongs to the universal stress protein A family.</text>
</comment>
<feature type="domain" description="UspA" evidence="2">
    <location>
        <begin position="1"/>
        <end position="140"/>
    </location>
</feature>
<dbReference type="AlphaFoldDB" id="A0A6L8UVE7"/>
<accession>A0A6L8UVE7</accession>
<dbReference type="CDD" id="cd00293">
    <property type="entry name" value="USP-like"/>
    <property type="match status" value="1"/>
</dbReference>
<dbReference type="InterPro" id="IPR006016">
    <property type="entry name" value="UspA"/>
</dbReference>